<protein>
    <submittedName>
        <fullName evidence="3">Uncharacterized protein</fullName>
    </submittedName>
</protein>
<dbReference type="PANTHER" id="PTHR45749:SF28">
    <property type="entry name" value="ZINC FINGER MYM-TYPE PROTEIN 1-LIKE-RELATED"/>
    <property type="match status" value="1"/>
</dbReference>
<dbReference type="SUPFAM" id="SSF53098">
    <property type="entry name" value="Ribonuclease H-like"/>
    <property type="match status" value="1"/>
</dbReference>
<dbReference type="PANTHER" id="PTHR45749">
    <property type="match status" value="1"/>
</dbReference>
<sequence length="709" mass="80139">MSTILRLKSFSKLDYEQKLLIIKQGRPTPPLPGLHQRKGQKIIRTFLPEWYTRKEWLCGCDSSNRLFCFPCLLFSQQWNNVWVSSGYTDLNNLPGALAKHERSGTHIQHQIALKTFGKCSPLNTASDQANRLLVSAHNAKVRENREILNDLICATCYLAKQEIPFVGNNESAGSSNRGNYMELLNIFAEKDDRLSTHLKSSSLFTSNQIQNDLILAIGDVLRQDIKAEVNAAPFVSVQVDETTDIMSKPQLSVTLRYVSQNKVKEAFWGFSEIIKQSRAAAVTDHVLSVLDSHSCTGKLVAQTYDGAVVMASELSYVQEKIKEKAPGALLVHCYAHDLDRVLSQSAKSITECRVFFQTAEGLASFFNKSVKRTKLLIDIAKGLLGSASTWWSSHSMLVKGINAYYGDLLDMFRLLSENEADGDSDTHMMAVGYAGWLSKDLTCFILMVFGEVFKATDGLSAVLQSNSMDIAFCCEQINDTMTILCQLREDFDSFYNGFEESCQLLGLISSFTKSEQPIRDQRRMLYHNILDNISTQIKARFDQYDKLSFVDLVDPQKFKDMSDCLDELWQRLVEACSSPFNFSRLRADLIGLHSSPTIQQMCTTPAQLLDFLHSNDLTVTVPEAWKLLSYVLTLPTTMASGESSFSALNRIETYSQNKTGEEPLSSLALISIESERLTRLKEDREKFYSDVIERFVEKDDQYHDNFCWK</sequence>
<evidence type="ECO:0000259" key="2">
    <source>
        <dbReference type="Pfam" id="PF14291"/>
    </source>
</evidence>
<evidence type="ECO:0000259" key="1">
    <source>
        <dbReference type="Pfam" id="PF05699"/>
    </source>
</evidence>
<dbReference type="Pfam" id="PF14291">
    <property type="entry name" value="DUF4371"/>
    <property type="match status" value="1"/>
</dbReference>
<keyword evidence="4" id="KW-1185">Reference proteome</keyword>
<evidence type="ECO:0000313" key="3">
    <source>
        <dbReference type="EMBL" id="KAL2094555.1"/>
    </source>
</evidence>
<proteinExistence type="predicted"/>
<reference evidence="3 4" key="1">
    <citation type="submission" date="2024-09" db="EMBL/GenBank/DDBJ databases">
        <title>A chromosome-level genome assembly of Gray's grenadier anchovy, Coilia grayii.</title>
        <authorList>
            <person name="Fu Z."/>
        </authorList>
    </citation>
    <scope>NUCLEOTIDE SEQUENCE [LARGE SCALE GENOMIC DNA]</scope>
    <source>
        <strain evidence="3">G4</strain>
        <tissue evidence="3">Muscle</tissue>
    </source>
</reference>
<dbReference type="InterPro" id="IPR008906">
    <property type="entry name" value="HATC_C_dom"/>
</dbReference>
<gene>
    <name evidence="3" type="ORF">ACEWY4_009274</name>
</gene>
<dbReference type="Pfam" id="PF05699">
    <property type="entry name" value="Dimer_Tnp_hAT"/>
    <property type="match status" value="1"/>
</dbReference>
<comment type="caution">
    <text evidence="3">The sequence shown here is derived from an EMBL/GenBank/DDBJ whole genome shotgun (WGS) entry which is preliminary data.</text>
</comment>
<accession>A0ABD1K5Y6</accession>
<name>A0ABD1K5Y6_9TELE</name>
<dbReference type="EMBL" id="JBHFQA010000008">
    <property type="protein sequence ID" value="KAL2094555.1"/>
    <property type="molecule type" value="Genomic_DNA"/>
</dbReference>
<dbReference type="InterPro" id="IPR025398">
    <property type="entry name" value="DUF4371"/>
</dbReference>
<feature type="domain" description="HAT C-terminal dimerisation" evidence="1">
    <location>
        <begin position="605"/>
        <end position="674"/>
    </location>
</feature>
<dbReference type="AlphaFoldDB" id="A0ABD1K5Y6"/>
<evidence type="ECO:0000313" key="4">
    <source>
        <dbReference type="Proteomes" id="UP001591681"/>
    </source>
</evidence>
<dbReference type="Proteomes" id="UP001591681">
    <property type="component" value="Unassembled WGS sequence"/>
</dbReference>
<organism evidence="3 4">
    <name type="scientific">Coilia grayii</name>
    <name type="common">Gray's grenadier anchovy</name>
    <dbReference type="NCBI Taxonomy" id="363190"/>
    <lineage>
        <taxon>Eukaryota</taxon>
        <taxon>Metazoa</taxon>
        <taxon>Chordata</taxon>
        <taxon>Craniata</taxon>
        <taxon>Vertebrata</taxon>
        <taxon>Euteleostomi</taxon>
        <taxon>Actinopterygii</taxon>
        <taxon>Neopterygii</taxon>
        <taxon>Teleostei</taxon>
        <taxon>Clupei</taxon>
        <taxon>Clupeiformes</taxon>
        <taxon>Clupeoidei</taxon>
        <taxon>Engraulidae</taxon>
        <taxon>Coilinae</taxon>
        <taxon>Coilia</taxon>
    </lineage>
</organism>
<dbReference type="InterPro" id="IPR012337">
    <property type="entry name" value="RNaseH-like_sf"/>
</dbReference>
<feature type="domain" description="DUF4371" evidence="2">
    <location>
        <begin position="139"/>
        <end position="314"/>
    </location>
</feature>